<proteinExistence type="inferred from homology"/>
<dbReference type="PIRSF" id="PIRSF006060">
    <property type="entry name" value="AA_transporter"/>
    <property type="match status" value="1"/>
</dbReference>
<dbReference type="AlphaFoldDB" id="A0A423M7M2"/>
<dbReference type="NCBIfam" id="TIGR00905">
    <property type="entry name" value="2A0302"/>
    <property type="match status" value="1"/>
</dbReference>
<dbReference type="EMBL" id="MOBX01000015">
    <property type="protein sequence ID" value="RON78158.1"/>
    <property type="molecule type" value="Genomic_DNA"/>
</dbReference>
<accession>A0A423M7M2</accession>
<dbReference type="GO" id="GO:0006527">
    <property type="term" value="P:L-arginine catabolic process"/>
    <property type="evidence" value="ECO:0007669"/>
    <property type="project" value="UniProtKB-UniRule"/>
</dbReference>
<feature type="transmembrane region" description="Helical" evidence="10">
    <location>
        <begin position="234"/>
        <end position="257"/>
    </location>
</feature>
<dbReference type="InterPro" id="IPR022461">
    <property type="entry name" value="Arg/Orn_antiprt_ArcD"/>
</dbReference>
<feature type="transmembrane region" description="Helical" evidence="10">
    <location>
        <begin position="331"/>
        <end position="352"/>
    </location>
</feature>
<dbReference type="GO" id="GO:0043858">
    <property type="term" value="F:arginine:ornithine antiporter activity"/>
    <property type="evidence" value="ECO:0007669"/>
    <property type="project" value="UniProtKB-UniRule"/>
</dbReference>
<dbReference type="PANTHER" id="PTHR42770">
    <property type="entry name" value="AMINO ACID TRANSPORTER-RELATED"/>
    <property type="match status" value="1"/>
</dbReference>
<feature type="transmembrane region" description="Helical" evidence="10">
    <location>
        <begin position="277"/>
        <end position="310"/>
    </location>
</feature>
<dbReference type="PANTHER" id="PTHR42770:SF4">
    <property type="entry name" value="ARGININE_ORNITHINE ANTIPORTER-RELATED"/>
    <property type="match status" value="1"/>
</dbReference>
<evidence type="ECO:0000256" key="8">
    <source>
        <dbReference type="ARBA" id="ARBA00023136"/>
    </source>
</evidence>
<feature type="transmembrane region" description="Helical" evidence="10">
    <location>
        <begin position="203"/>
        <end position="222"/>
    </location>
</feature>
<dbReference type="Gene3D" id="1.20.1740.10">
    <property type="entry name" value="Amino acid/polyamine transporter I"/>
    <property type="match status" value="1"/>
</dbReference>
<protein>
    <recommendedName>
        <fullName evidence="9">Arginine-ornithine antiporter</fullName>
    </recommendedName>
</protein>
<dbReference type="InterPro" id="IPR004754">
    <property type="entry name" value="Amino_acid_antiprt"/>
</dbReference>
<dbReference type="InterPro" id="IPR050367">
    <property type="entry name" value="APC_superfamily"/>
</dbReference>
<feature type="transmembrane region" description="Helical" evidence="10">
    <location>
        <begin position="41"/>
        <end position="60"/>
    </location>
</feature>
<evidence type="ECO:0000256" key="9">
    <source>
        <dbReference type="NCBIfam" id="TIGR03810"/>
    </source>
</evidence>
<keyword evidence="7 10" id="KW-1133">Transmembrane helix</keyword>
<evidence type="ECO:0000256" key="5">
    <source>
        <dbReference type="ARBA" id="ARBA00022692"/>
    </source>
</evidence>
<keyword evidence="6" id="KW-0029">Amino-acid transport</keyword>
<evidence type="ECO:0000313" key="11">
    <source>
        <dbReference type="EMBL" id="RON78158.1"/>
    </source>
</evidence>
<dbReference type="InterPro" id="IPR002293">
    <property type="entry name" value="AA/rel_permease1"/>
</dbReference>
<dbReference type="Proteomes" id="UP000285378">
    <property type="component" value="Unassembled WGS sequence"/>
</dbReference>
<feature type="transmembrane region" description="Helical" evidence="10">
    <location>
        <begin position="394"/>
        <end position="413"/>
    </location>
</feature>
<evidence type="ECO:0000256" key="2">
    <source>
        <dbReference type="ARBA" id="ARBA00008220"/>
    </source>
</evidence>
<dbReference type="RefSeq" id="WP_123453587.1">
    <property type="nucleotide sequence ID" value="NZ_MOBX01000015.1"/>
</dbReference>
<evidence type="ECO:0000256" key="6">
    <source>
        <dbReference type="ARBA" id="ARBA00022970"/>
    </source>
</evidence>
<dbReference type="Pfam" id="PF13520">
    <property type="entry name" value="AA_permease_2"/>
    <property type="match status" value="1"/>
</dbReference>
<feature type="transmembrane region" description="Helical" evidence="10">
    <location>
        <begin position="449"/>
        <end position="469"/>
    </location>
</feature>
<comment type="subcellular location">
    <subcellularLocation>
        <location evidence="1">Cell membrane</location>
        <topology evidence="1">Multi-pass membrane protein</topology>
    </subcellularLocation>
</comment>
<feature type="transmembrane region" description="Helical" evidence="10">
    <location>
        <begin position="358"/>
        <end position="382"/>
    </location>
</feature>
<dbReference type="GO" id="GO:0005886">
    <property type="term" value="C:plasma membrane"/>
    <property type="evidence" value="ECO:0007669"/>
    <property type="project" value="UniProtKB-SubCell"/>
</dbReference>
<reference evidence="11 12" key="1">
    <citation type="submission" date="2016-10" db="EMBL/GenBank/DDBJ databases">
        <title>Comparative genome analysis of multiple Pseudomonas spp. focuses on biocontrol and plant growth promoting traits.</title>
        <authorList>
            <person name="Tao X.-Y."/>
            <person name="Taylor C.G."/>
        </authorList>
    </citation>
    <scope>NUCLEOTIDE SEQUENCE [LARGE SCALE GENOMIC DNA]</scope>
    <source>
        <strain evidence="11 12">28B5</strain>
    </source>
</reference>
<feature type="transmembrane region" description="Helical" evidence="10">
    <location>
        <begin position="12"/>
        <end position="29"/>
    </location>
</feature>
<dbReference type="NCBIfam" id="TIGR03810">
    <property type="entry name" value="arg_ornith_anti"/>
    <property type="match status" value="1"/>
</dbReference>
<evidence type="ECO:0000256" key="4">
    <source>
        <dbReference type="ARBA" id="ARBA00022475"/>
    </source>
</evidence>
<keyword evidence="3" id="KW-0813">Transport</keyword>
<comment type="similarity">
    <text evidence="2">Belongs to the amino acid-polyamine-organocation (APC) superfamily. Basic amino acid/polyamine antiporter (APA) (TC 2.A.3.2) family.</text>
</comment>
<keyword evidence="8 10" id="KW-0472">Membrane</keyword>
<keyword evidence="5 10" id="KW-0812">Transmembrane</keyword>
<evidence type="ECO:0000256" key="10">
    <source>
        <dbReference type="SAM" id="Phobius"/>
    </source>
</evidence>
<comment type="caution">
    <text evidence="11">The sequence shown here is derived from an EMBL/GenBank/DDBJ whole genome shotgun (WGS) entry which is preliminary data.</text>
</comment>
<evidence type="ECO:0000313" key="12">
    <source>
        <dbReference type="Proteomes" id="UP000285378"/>
    </source>
</evidence>
<feature type="transmembrane region" description="Helical" evidence="10">
    <location>
        <begin position="151"/>
        <end position="176"/>
    </location>
</feature>
<feature type="transmembrane region" description="Helical" evidence="10">
    <location>
        <begin position="123"/>
        <end position="144"/>
    </location>
</feature>
<evidence type="ECO:0000256" key="7">
    <source>
        <dbReference type="ARBA" id="ARBA00022989"/>
    </source>
</evidence>
<feature type="transmembrane region" description="Helical" evidence="10">
    <location>
        <begin position="92"/>
        <end position="117"/>
    </location>
</feature>
<name>A0A423M7M2_PSEFL</name>
<dbReference type="GO" id="GO:1903826">
    <property type="term" value="P:L-arginine transmembrane transport"/>
    <property type="evidence" value="ECO:0007669"/>
    <property type="project" value="InterPro"/>
</dbReference>
<gene>
    <name evidence="11" type="ORF">BK670_23260</name>
</gene>
<sequence length="475" mass="50972">MSEAPGKLRLGALVALVVGSMIGGGIFSLPQNMAASADVGAVLIGWAITAVGMLTLAFVFQTLANRKPDLDGGVYAYAKAGFGDYMGFSSAWGYWISAWLGNVGYFVLLFSTLGYFFPIFGEGNTVAAVIGASVLLWAVHFLVLRGIKEAAFINLVTTVAKVVPLLLFVLIAVFAFKLDIFTADIWGVKNPDLGSVMNQVRNMMLVTVWVFIGIEGASIFSARAEKRSDVGKATVIGFITVLLFLVLVNVLSLGIMTQPELAKLQNPSMAAVLEHVVGHWGAVLISVGLIISLLGALLSWVLLCAEIMFAAAKDHTMPAFLRKENANHVPVNALWLTNAMVQIFLIITLFSASTYLSLIYLATSMILVPYLWSAAYALLLAVRGESYEGFAAERRKDLIIGGIALIYAVWLLYAGGVKYLLLSALLYAPGAILFAKAKLELKQAIFTNVEKLIFAAVVVGALVAAYGLYDGFLTL</sequence>
<organism evidence="11 12">
    <name type="scientific">Pseudomonas fluorescens</name>
    <dbReference type="NCBI Taxonomy" id="294"/>
    <lineage>
        <taxon>Bacteria</taxon>
        <taxon>Pseudomonadati</taxon>
        <taxon>Pseudomonadota</taxon>
        <taxon>Gammaproteobacteria</taxon>
        <taxon>Pseudomonadales</taxon>
        <taxon>Pseudomonadaceae</taxon>
        <taxon>Pseudomonas</taxon>
    </lineage>
</organism>
<keyword evidence="4" id="KW-1003">Cell membrane</keyword>
<evidence type="ECO:0000256" key="3">
    <source>
        <dbReference type="ARBA" id="ARBA00022448"/>
    </source>
</evidence>
<evidence type="ECO:0000256" key="1">
    <source>
        <dbReference type="ARBA" id="ARBA00004651"/>
    </source>
</evidence>
<dbReference type="OrthoDB" id="3185104at2"/>